<evidence type="ECO:0000259" key="2">
    <source>
        <dbReference type="PROSITE" id="PS50104"/>
    </source>
</evidence>
<evidence type="ECO:0000256" key="1">
    <source>
        <dbReference type="SAM" id="MobiDB-lite"/>
    </source>
</evidence>
<accession>A0A9N7V009</accession>
<comment type="caution">
    <text evidence="3">The sequence shown here is derived from an EMBL/GenBank/DDBJ whole genome shotgun (WGS) entry which is preliminary data.</text>
</comment>
<feature type="domain" description="TIR" evidence="2">
    <location>
        <begin position="1"/>
        <end position="105"/>
    </location>
</feature>
<name>A0A9N7V009_PLEPL</name>
<evidence type="ECO:0000313" key="3">
    <source>
        <dbReference type="EMBL" id="CAB1442843.1"/>
    </source>
</evidence>
<reference evidence="3" key="1">
    <citation type="submission" date="2020-03" db="EMBL/GenBank/DDBJ databases">
        <authorList>
            <person name="Weist P."/>
        </authorList>
    </citation>
    <scope>NUCLEOTIDE SEQUENCE</scope>
</reference>
<organism evidence="3 4">
    <name type="scientific">Pleuronectes platessa</name>
    <name type="common">European plaice</name>
    <dbReference type="NCBI Taxonomy" id="8262"/>
    <lineage>
        <taxon>Eukaryota</taxon>
        <taxon>Metazoa</taxon>
        <taxon>Chordata</taxon>
        <taxon>Craniata</taxon>
        <taxon>Vertebrata</taxon>
        <taxon>Euteleostomi</taxon>
        <taxon>Actinopterygii</taxon>
        <taxon>Neopterygii</taxon>
        <taxon>Teleostei</taxon>
        <taxon>Neoteleostei</taxon>
        <taxon>Acanthomorphata</taxon>
        <taxon>Carangaria</taxon>
        <taxon>Pleuronectiformes</taxon>
        <taxon>Pleuronectoidei</taxon>
        <taxon>Pleuronectidae</taxon>
        <taxon>Pleuronectes</taxon>
    </lineage>
</organism>
<dbReference type="AlphaFoldDB" id="A0A9N7V009"/>
<dbReference type="InterPro" id="IPR035897">
    <property type="entry name" value="Toll_tir_struct_dom_sf"/>
</dbReference>
<dbReference type="EMBL" id="CADEAL010002935">
    <property type="protein sequence ID" value="CAB1442843.1"/>
    <property type="molecule type" value="Genomic_DNA"/>
</dbReference>
<dbReference type="SUPFAM" id="SSF52200">
    <property type="entry name" value="Toll/Interleukin receptor TIR domain"/>
    <property type="match status" value="1"/>
</dbReference>
<sequence>MFCVRPSGSSDSILLSMQRSRRLLFVLSPVFLTEKSFSLLECRLGLHLQHGHRASIVAVVFCSVSRMSCVELTQLRQAAGSLVRWRGAPSRPLRSRFWLRLRLALPVRPLAMGRRLIDSTSSHSDLAALALQRAQRSRNQKDRSRWASANHSRRDSTGPSQWECEELGPLQGGGTPAQQELLGVRWIC</sequence>
<dbReference type="Proteomes" id="UP001153269">
    <property type="component" value="Unassembled WGS sequence"/>
</dbReference>
<gene>
    <name evidence="3" type="ORF">PLEPLA_LOCUS30562</name>
</gene>
<dbReference type="GO" id="GO:0007165">
    <property type="term" value="P:signal transduction"/>
    <property type="evidence" value="ECO:0007669"/>
    <property type="project" value="InterPro"/>
</dbReference>
<proteinExistence type="predicted"/>
<dbReference type="PROSITE" id="PS50104">
    <property type="entry name" value="TIR"/>
    <property type="match status" value="1"/>
</dbReference>
<keyword evidence="4" id="KW-1185">Reference proteome</keyword>
<dbReference type="InterPro" id="IPR000157">
    <property type="entry name" value="TIR_dom"/>
</dbReference>
<dbReference type="Gene3D" id="3.40.50.10140">
    <property type="entry name" value="Toll/interleukin-1 receptor homology (TIR) domain"/>
    <property type="match status" value="1"/>
</dbReference>
<protein>
    <recommendedName>
        <fullName evidence="2">TIR domain-containing protein</fullName>
    </recommendedName>
</protein>
<feature type="region of interest" description="Disordered" evidence="1">
    <location>
        <begin position="137"/>
        <end position="162"/>
    </location>
</feature>
<evidence type="ECO:0000313" key="4">
    <source>
        <dbReference type="Proteomes" id="UP001153269"/>
    </source>
</evidence>